<gene>
    <name evidence="2" type="ORF">NLS_LOCUS7033</name>
</gene>
<organism evidence="2 3">
    <name type="scientific">Litomosoides sigmodontis</name>
    <name type="common">Filarial nematode worm</name>
    <dbReference type="NCBI Taxonomy" id="42156"/>
    <lineage>
        <taxon>Eukaryota</taxon>
        <taxon>Metazoa</taxon>
        <taxon>Ecdysozoa</taxon>
        <taxon>Nematoda</taxon>
        <taxon>Chromadorea</taxon>
        <taxon>Rhabditida</taxon>
        <taxon>Spirurina</taxon>
        <taxon>Spiruromorpha</taxon>
        <taxon>Filarioidea</taxon>
        <taxon>Onchocercidae</taxon>
        <taxon>Litomosoides</taxon>
    </lineage>
</organism>
<sequence length="181" mass="20668">MMEMKTTEESDGKHSKSTSQNVEEKKMRYSQECERSGSSCKINDSTNDHVKLKRQDLPHRWGRFEKMIRRKKDELQHSVASTASGKFAANTLSKGENLNEMEFDITQWQNTLWAKEGIHENDRSKEIVDGGLKIDVNSPFANETTGDAFEEKIEKGNYLMRPGAISIGIDSIELVSFRMMS</sequence>
<name>A0A3P6V5A7_LITSI</name>
<keyword evidence="3" id="KW-1185">Reference proteome</keyword>
<proteinExistence type="predicted"/>
<dbReference type="Proteomes" id="UP000277928">
    <property type="component" value="Unassembled WGS sequence"/>
</dbReference>
<dbReference type="OrthoDB" id="5853988at2759"/>
<accession>A0A3P6V5A7</accession>
<feature type="compositionally biased region" description="Polar residues" evidence="1">
    <location>
        <begin position="36"/>
        <end position="45"/>
    </location>
</feature>
<reference evidence="2 3" key="1">
    <citation type="submission" date="2018-08" db="EMBL/GenBank/DDBJ databases">
        <authorList>
            <person name="Laetsch R D."/>
            <person name="Stevens L."/>
            <person name="Kumar S."/>
            <person name="Blaxter L. M."/>
        </authorList>
    </citation>
    <scope>NUCLEOTIDE SEQUENCE [LARGE SCALE GENOMIC DNA]</scope>
</reference>
<dbReference type="OMA" id="QWQNTLW"/>
<dbReference type="AlphaFoldDB" id="A0A3P6V5A7"/>
<evidence type="ECO:0000256" key="1">
    <source>
        <dbReference type="SAM" id="MobiDB-lite"/>
    </source>
</evidence>
<feature type="region of interest" description="Disordered" evidence="1">
    <location>
        <begin position="1"/>
        <end position="54"/>
    </location>
</feature>
<evidence type="ECO:0000313" key="2">
    <source>
        <dbReference type="EMBL" id="VDK85241.1"/>
    </source>
</evidence>
<feature type="compositionally biased region" description="Basic and acidic residues" evidence="1">
    <location>
        <begin position="1"/>
        <end position="14"/>
    </location>
</feature>
<protein>
    <submittedName>
        <fullName evidence="2">Uncharacterized protein</fullName>
    </submittedName>
</protein>
<feature type="compositionally biased region" description="Basic and acidic residues" evidence="1">
    <location>
        <begin position="22"/>
        <end position="35"/>
    </location>
</feature>
<dbReference type="EMBL" id="UYRX01000677">
    <property type="protein sequence ID" value="VDK85241.1"/>
    <property type="molecule type" value="Genomic_DNA"/>
</dbReference>
<evidence type="ECO:0000313" key="3">
    <source>
        <dbReference type="Proteomes" id="UP000277928"/>
    </source>
</evidence>